<evidence type="ECO:0000313" key="2">
    <source>
        <dbReference type="Proteomes" id="UP001060215"/>
    </source>
</evidence>
<organism evidence="1 2">
    <name type="scientific">Camellia lanceoleosa</name>
    <dbReference type="NCBI Taxonomy" id="1840588"/>
    <lineage>
        <taxon>Eukaryota</taxon>
        <taxon>Viridiplantae</taxon>
        <taxon>Streptophyta</taxon>
        <taxon>Embryophyta</taxon>
        <taxon>Tracheophyta</taxon>
        <taxon>Spermatophyta</taxon>
        <taxon>Magnoliopsida</taxon>
        <taxon>eudicotyledons</taxon>
        <taxon>Gunneridae</taxon>
        <taxon>Pentapetalae</taxon>
        <taxon>asterids</taxon>
        <taxon>Ericales</taxon>
        <taxon>Theaceae</taxon>
        <taxon>Camellia</taxon>
    </lineage>
</organism>
<name>A0ACC0FMT5_9ERIC</name>
<evidence type="ECO:0000313" key="1">
    <source>
        <dbReference type="EMBL" id="KAI7989834.1"/>
    </source>
</evidence>
<sequence length="101" mass="10971">MVISEGCNGDFVSSRGCGERLGGDCRLLHLSIRFSQSVTSTSVDHMRSFSDAAGQLQECMCLAADSLLRLPLHGCRDPAASARLCSLPFHHLCSCPCRRAW</sequence>
<comment type="caution">
    <text evidence="1">The sequence shown here is derived from an EMBL/GenBank/DDBJ whole genome shotgun (WGS) entry which is preliminary data.</text>
</comment>
<protein>
    <submittedName>
        <fullName evidence="1">Uncharacterized protein</fullName>
    </submittedName>
</protein>
<keyword evidence="2" id="KW-1185">Reference proteome</keyword>
<accession>A0ACC0FMT5</accession>
<dbReference type="EMBL" id="CM045771">
    <property type="protein sequence ID" value="KAI7989834.1"/>
    <property type="molecule type" value="Genomic_DNA"/>
</dbReference>
<gene>
    <name evidence="1" type="ORF">LOK49_LG13G01153</name>
</gene>
<dbReference type="Proteomes" id="UP001060215">
    <property type="component" value="Chromosome 14"/>
</dbReference>
<reference evidence="1 2" key="1">
    <citation type="journal article" date="2022" name="Plant J.">
        <title>Chromosome-level genome of Camellia lanceoleosa provides a valuable resource for understanding genome evolution and self-incompatibility.</title>
        <authorList>
            <person name="Gong W."/>
            <person name="Xiao S."/>
            <person name="Wang L."/>
            <person name="Liao Z."/>
            <person name="Chang Y."/>
            <person name="Mo W."/>
            <person name="Hu G."/>
            <person name="Li W."/>
            <person name="Zhao G."/>
            <person name="Zhu H."/>
            <person name="Hu X."/>
            <person name="Ji K."/>
            <person name="Xiang X."/>
            <person name="Song Q."/>
            <person name="Yuan D."/>
            <person name="Jin S."/>
            <person name="Zhang L."/>
        </authorList>
    </citation>
    <scope>NUCLEOTIDE SEQUENCE [LARGE SCALE GENOMIC DNA]</scope>
    <source>
        <strain evidence="1">SQ_2022a</strain>
    </source>
</reference>
<proteinExistence type="predicted"/>